<keyword evidence="4" id="KW-1185">Reference proteome</keyword>
<dbReference type="OrthoDB" id="5372753at2"/>
<feature type="region of interest" description="Disordered" evidence="1">
    <location>
        <begin position="114"/>
        <end position="207"/>
    </location>
</feature>
<evidence type="ECO:0000256" key="1">
    <source>
        <dbReference type="SAM" id="MobiDB-lite"/>
    </source>
</evidence>
<name>A7I271_CAMHC</name>
<reference evidence="4" key="1">
    <citation type="submission" date="2007-07" db="EMBL/GenBank/DDBJ databases">
        <title>Complete genome sequence of Campylobacter hominis ATCC BAA-381, a commensal isolated from the human gastrointestinal tract.</title>
        <authorList>
            <person name="Fouts D.E."/>
            <person name="Mongodin E.F."/>
            <person name="Puiu D."/>
            <person name="Sebastian Y."/>
            <person name="Miller W.G."/>
            <person name="Mandrell R.E."/>
            <person name="Nelson K.E."/>
        </authorList>
    </citation>
    <scope>NUCLEOTIDE SEQUENCE [LARGE SCALE GENOMIC DNA]</scope>
    <source>
        <strain evidence="4">ATCC BAA-381 / LMG 19568 / NCTC 13146 / CH001A</strain>
    </source>
</reference>
<dbReference type="KEGG" id="cha:CHAB381_1054"/>
<feature type="transmembrane region" description="Helical" evidence="2">
    <location>
        <begin position="42"/>
        <end position="60"/>
    </location>
</feature>
<accession>A7I271</accession>
<dbReference type="EMBL" id="CP000776">
    <property type="protein sequence ID" value="ABS52378.1"/>
    <property type="molecule type" value="Genomic_DNA"/>
</dbReference>
<dbReference type="eggNOG" id="ENOG5030SYG">
    <property type="taxonomic scope" value="Bacteria"/>
</dbReference>
<keyword evidence="2" id="KW-0812">Transmembrane</keyword>
<evidence type="ECO:0000256" key="2">
    <source>
        <dbReference type="SAM" id="Phobius"/>
    </source>
</evidence>
<feature type="compositionally biased region" description="Polar residues" evidence="1">
    <location>
        <begin position="118"/>
        <end position="127"/>
    </location>
</feature>
<dbReference type="HOGENOM" id="CLU_078723_0_0_7"/>
<evidence type="ECO:0000313" key="4">
    <source>
        <dbReference type="Proteomes" id="UP000002407"/>
    </source>
</evidence>
<protein>
    <recommendedName>
        <fullName evidence="5">Transformation system protein</fullName>
    </recommendedName>
</protein>
<proteinExistence type="predicted"/>
<dbReference type="RefSeq" id="WP_012108910.1">
    <property type="nucleotide sequence ID" value="NC_009714.1"/>
</dbReference>
<gene>
    <name evidence="3" type="ordered locus">CHAB381_1054</name>
</gene>
<keyword evidence="2" id="KW-1133">Transmembrane helix</keyword>
<organism evidence="3 4">
    <name type="scientific">Campylobacter hominis (strain ATCC BAA-381 / DSM 21671 / CCUG 45161 / LMG 19568 / NCTC 13146 / CH001A)</name>
    <dbReference type="NCBI Taxonomy" id="360107"/>
    <lineage>
        <taxon>Bacteria</taxon>
        <taxon>Pseudomonadati</taxon>
        <taxon>Campylobacterota</taxon>
        <taxon>Epsilonproteobacteria</taxon>
        <taxon>Campylobacterales</taxon>
        <taxon>Campylobacteraceae</taxon>
        <taxon>Campylobacter</taxon>
    </lineage>
</organism>
<feature type="compositionally biased region" description="Low complexity" evidence="1">
    <location>
        <begin position="163"/>
        <end position="197"/>
    </location>
</feature>
<dbReference type="AlphaFoldDB" id="A7I271"/>
<evidence type="ECO:0008006" key="5">
    <source>
        <dbReference type="Google" id="ProtNLM"/>
    </source>
</evidence>
<dbReference type="STRING" id="360107.CHAB381_1054"/>
<dbReference type="Proteomes" id="UP000002407">
    <property type="component" value="Chromosome"/>
</dbReference>
<keyword evidence="2" id="KW-0472">Membrane</keyword>
<evidence type="ECO:0000313" key="3">
    <source>
        <dbReference type="EMBL" id="ABS52378.1"/>
    </source>
</evidence>
<sequence>MLEFYEVAELEKKWEEYNKNRKKPSILSEKFSNLNIKFDKTIVGLLALICVAIGAILWLLNDNDDEISMSKINQNIKNTTEMPKISQITTNNKNLQNLSDAANLNQEQNVLNDAPKYNMSTPNYENKAQNEDRPSLSLKDIGITSSEDSGGFTIKNNYEDSENNQNFNHQQNFGGYQNGYNNNNGYNQNYGNSYAQNFPPSPANQNVNPFATTSIPKNEVIGFGNAPFPPNSDSRQISVNSQKSSIGKIEIKTSKINMDTKNLEEKFYATNNIDYALMLAERAYDGKNYNNAIKWALISNDIDKENVRSWIIFAKASYKKGAKADALKALQTFNAKANNGEISHLISKIQSGSL</sequence>